<dbReference type="OrthoDB" id="3268424at2759"/>
<evidence type="ECO:0000259" key="2">
    <source>
        <dbReference type="Pfam" id="PF05699"/>
    </source>
</evidence>
<feature type="non-terminal residue" evidence="3">
    <location>
        <position position="196"/>
    </location>
</feature>
<evidence type="ECO:0000313" key="4">
    <source>
        <dbReference type="Proteomes" id="UP000184267"/>
    </source>
</evidence>
<name>A0A1M2VTZ8_TRAPU</name>
<dbReference type="Proteomes" id="UP000184267">
    <property type="component" value="Unassembled WGS sequence"/>
</dbReference>
<dbReference type="EMBL" id="MNAD01000698">
    <property type="protein sequence ID" value="OJT11002.1"/>
    <property type="molecule type" value="Genomic_DNA"/>
</dbReference>
<dbReference type="AlphaFoldDB" id="A0A1M2VTZ8"/>
<comment type="caution">
    <text evidence="3">The sequence shown here is derived from an EMBL/GenBank/DDBJ whole genome shotgun (WGS) entry which is preliminary data.</text>
</comment>
<protein>
    <recommendedName>
        <fullName evidence="2">HAT C-terminal dimerisation domain-containing protein</fullName>
    </recommendedName>
</protein>
<proteinExistence type="predicted"/>
<dbReference type="OMA" id="APQFDCG"/>
<organism evidence="3 4">
    <name type="scientific">Trametes pubescens</name>
    <name type="common">White-rot fungus</name>
    <dbReference type="NCBI Taxonomy" id="154538"/>
    <lineage>
        <taxon>Eukaryota</taxon>
        <taxon>Fungi</taxon>
        <taxon>Dikarya</taxon>
        <taxon>Basidiomycota</taxon>
        <taxon>Agaricomycotina</taxon>
        <taxon>Agaricomycetes</taxon>
        <taxon>Polyporales</taxon>
        <taxon>Polyporaceae</taxon>
        <taxon>Trametes</taxon>
    </lineage>
</organism>
<feature type="compositionally biased region" description="Low complexity" evidence="1">
    <location>
        <begin position="48"/>
        <end position="59"/>
    </location>
</feature>
<feature type="region of interest" description="Disordered" evidence="1">
    <location>
        <begin position="47"/>
        <end position="71"/>
    </location>
</feature>
<evidence type="ECO:0000313" key="3">
    <source>
        <dbReference type="EMBL" id="OJT11002.1"/>
    </source>
</evidence>
<reference evidence="3 4" key="1">
    <citation type="submission" date="2016-10" db="EMBL/GenBank/DDBJ databases">
        <title>Genome sequence of the basidiomycete white-rot fungus Trametes pubescens.</title>
        <authorList>
            <person name="Makela M.R."/>
            <person name="Granchi Z."/>
            <person name="Peng M."/>
            <person name="De Vries R.P."/>
            <person name="Grigoriev I."/>
            <person name="Riley R."/>
            <person name="Hilden K."/>
        </authorList>
    </citation>
    <scope>NUCLEOTIDE SEQUENCE [LARGE SCALE GENOMIC DNA]</scope>
    <source>
        <strain evidence="3 4">FBCC735</strain>
    </source>
</reference>
<dbReference type="InterPro" id="IPR008906">
    <property type="entry name" value="HATC_C_dom"/>
</dbReference>
<sequence>MLLHPNYKTNYFRDQGWEEEWVSEAMELTCSEWAAYYRTAAQDNTEDAPAAAPAPAPAACNPTPGRHSAQCVSQLPSTPALFASISNREKAAQQDELEAYLEAPPLTTMQDTLEYWHVLLQTSSSPLARMAINFLTAQATSTDSECSFSRGQLTVLRLRHSLSNKSVCTGTVLGSWADYHELVPEADVVQLLAEKS</sequence>
<dbReference type="InterPro" id="IPR012337">
    <property type="entry name" value="RNaseH-like_sf"/>
</dbReference>
<dbReference type="Pfam" id="PF05699">
    <property type="entry name" value="Dimer_Tnp_hAT"/>
    <property type="match status" value="1"/>
</dbReference>
<feature type="domain" description="HAT C-terminal dimerisation" evidence="2">
    <location>
        <begin position="96"/>
        <end position="176"/>
    </location>
</feature>
<keyword evidence="4" id="KW-1185">Reference proteome</keyword>
<dbReference type="SUPFAM" id="SSF53098">
    <property type="entry name" value="Ribonuclease H-like"/>
    <property type="match status" value="1"/>
</dbReference>
<evidence type="ECO:0000256" key="1">
    <source>
        <dbReference type="SAM" id="MobiDB-lite"/>
    </source>
</evidence>
<dbReference type="GO" id="GO:0046983">
    <property type="term" value="F:protein dimerization activity"/>
    <property type="evidence" value="ECO:0007669"/>
    <property type="project" value="InterPro"/>
</dbReference>
<accession>A0A1M2VTZ8</accession>
<gene>
    <name evidence="3" type="ORF">TRAPUB_12479</name>
</gene>